<dbReference type="EMBL" id="JADNYJ010000021">
    <property type="protein sequence ID" value="KAF8905780.1"/>
    <property type="molecule type" value="Genomic_DNA"/>
</dbReference>
<dbReference type="Proteomes" id="UP000724874">
    <property type="component" value="Unassembled WGS sequence"/>
</dbReference>
<evidence type="ECO:0008006" key="3">
    <source>
        <dbReference type="Google" id="ProtNLM"/>
    </source>
</evidence>
<organism evidence="1 2">
    <name type="scientific">Gymnopilus junonius</name>
    <name type="common">Spectacular rustgill mushroom</name>
    <name type="synonym">Gymnopilus spectabilis subsp. junonius</name>
    <dbReference type="NCBI Taxonomy" id="109634"/>
    <lineage>
        <taxon>Eukaryota</taxon>
        <taxon>Fungi</taxon>
        <taxon>Dikarya</taxon>
        <taxon>Basidiomycota</taxon>
        <taxon>Agaricomycotina</taxon>
        <taxon>Agaricomycetes</taxon>
        <taxon>Agaricomycetidae</taxon>
        <taxon>Agaricales</taxon>
        <taxon>Agaricineae</taxon>
        <taxon>Hymenogastraceae</taxon>
        <taxon>Gymnopilus</taxon>
    </lineage>
</organism>
<dbReference type="AlphaFoldDB" id="A0A9P5TQZ9"/>
<keyword evidence="2" id="KW-1185">Reference proteome</keyword>
<proteinExistence type="predicted"/>
<dbReference type="OrthoDB" id="2977329at2759"/>
<evidence type="ECO:0000313" key="2">
    <source>
        <dbReference type="Proteomes" id="UP000724874"/>
    </source>
</evidence>
<comment type="caution">
    <text evidence="1">The sequence shown here is derived from an EMBL/GenBank/DDBJ whole genome shotgun (WGS) entry which is preliminary data.</text>
</comment>
<reference evidence="1" key="1">
    <citation type="submission" date="2020-11" db="EMBL/GenBank/DDBJ databases">
        <authorList>
            <consortium name="DOE Joint Genome Institute"/>
            <person name="Ahrendt S."/>
            <person name="Riley R."/>
            <person name="Andreopoulos W."/>
            <person name="LaButti K."/>
            <person name="Pangilinan J."/>
            <person name="Ruiz-duenas F.J."/>
            <person name="Barrasa J.M."/>
            <person name="Sanchez-Garcia M."/>
            <person name="Camarero S."/>
            <person name="Miyauchi S."/>
            <person name="Serrano A."/>
            <person name="Linde D."/>
            <person name="Babiker R."/>
            <person name="Drula E."/>
            <person name="Ayuso-Fernandez I."/>
            <person name="Pacheco R."/>
            <person name="Padilla G."/>
            <person name="Ferreira P."/>
            <person name="Barriuso J."/>
            <person name="Kellner H."/>
            <person name="Castanera R."/>
            <person name="Alfaro M."/>
            <person name="Ramirez L."/>
            <person name="Pisabarro A.G."/>
            <person name="Kuo A."/>
            <person name="Tritt A."/>
            <person name="Lipzen A."/>
            <person name="He G."/>
            <person name="Yan M."/>
            <person name="Ng V."/>
            <person name="Cullen D."/>
            <person name="Martin F."/>
            <person name="Rosso M.-N."/>
            <person name="Henrissat B."/>
            <person name="Hibbett D."/>
            <person name="Martinez A.T."/>
            <person name="Grigoriev I.V."/>
        </authorList>
    </citation>
    <scope>NUCLEOTIDE SEQUENCE</scope>
    <source>
        <strain evidence="1">AH 44721</strain>
    </source>
</reference>
<protein>
    <recommendedName>
        <fullName evidence="3">F-box domain-containing protein</fullName>
    </recommendedName>
</protein>
<accession>A0A9P5TQZ9</accession>
<name>A0A9P5TQZ9_GYMJU</name>
<evidence type="ECO:0000313" key="1">
    <source>
        <dbReference type="EMBL" id="KAF8905780.1"/>
    </source>
</evidence>
<sequence>MSNQIRATTAPELRRPMVPLEIVDMIIEMLANDDNKNSLKCCSLACHAFLEISRKYLFSSITIYHQEKDRNTFQAHQFQRLLNGNPSIADHVRHLDYRTNDERHPARLFYTTSIASLLSQFG</sequence>
<gene>
    <name evidence="1" type="ORF">CPB84DRAFT_565050</name>
</gene>